<protein>
    <submittedName>
        <fullName evidence="1">Uncharacterized protein</fullName>
    </submittedName>
</protein>
<dbReference type="EMBL" id="JAEMUK010000012">
    <property type="protein sequence ID" value="MBJ7543265.1"/>
    <property type="molecule type" value="Genomic_DNA"/>
</dbReference>
<comment type="caution">
    <text evidence="1">The sequence shown here is derived from an EMBL/GenBank/DDBJ whole genome shotgun (WGS) entry which is preliminary data.</text>
</comment>
<dbReference type="Proteomes" id="UP000623250">
    <property type="component" value="Unassembled WGS sequence"/>
</dbReference>
<sequence>MSADTFLQVDMVDDEIVIRIGVDAIEIAALGAPVLRGIEAFRITDKRAFARAVLAELSRELGDDGTTHVHKMFDAAFLAAVEGGADGCDL</sequence>
<organism evidence="1 2">
    <name type="scientific">Rhodomicrobium udaipurense</name>
    <dbReference type="NCBI Taxonomy" id="1202716"/>
    <lineage>
        <taxon>Bacteria</taxon>
        <taxon>Pseudomonadati</taxon>
        <taxon>Pseudomonadota</taxon>
        <taxon>Alphaproteobacteria</taxon>
        <taxon>Hyphomicrobiales</taxon>
        <taxon>Hyphomicrobiaceae</taxon>
        <taxon>Rhodomicrobium</taxon>
    </lineage>
</organism>
<dbReference type="AlphaFoldDB" id="A0A8I1KH09"/>
<proteinExistence type="predicted"/>
<reference evidence="1 2" key="1">
    <citation type="submission" date="2020-12" db="EMBL/GenBank/DDBJ databases">
        <title>Revised draft genomes of Rhodomicrobium vannielii ATCC 17100 and Rhodomicrobium udaipurense JA643.</title>
        <authorList>
            <person name="Conners E.M."/>
            <person name="Davenport E.J."/>
            <person name="Bose A."/>
        </authorList>
    </citation>
    <scope>NUCLEOTIDE SEQUENCE [LARGE SCALE GENOMIC DNA]</scope>
    <source>
        <strain evidence="1 2">JA643</strain>
    </source>
</reference>
<dbReference type="RefSeq" id="WP_037239275.1">
    <property type="nucleotide sequence ID" value="NZ_JAEMUK010000012.1"/>
</dbReference>
<evidence type="ECO:0000313" key="2">
    <source>
        <dbReference type="Proteomes" id="UP000623250"/>
    </source>
</evidence>
<keyword evidence="2" id="KW-1185">Reference proteome</keyword>
<accession>A0A8I1KH09</accession>
<evidence type="ECO:0000313" key="1">
    <source>
        <dbReference type="EMBL" id="MBJ7543265.1"/>
    </source>
</evidence>
<gene>
    <name evidence="1" type="ORF">JDN41_06820</name>
</gene>
<name>A0A8I1KH09_9HYPH</name>